<dbReference type="EMBL" id="SDMP01000020">
    <property type="protein sequence ID" value="RYQ86246.1"/>
    <property type="molecule type" value="Genomic_DNA"/>
</dbReference>
<organism evidence="2 3">
    <name type="scientific">Arachis hypogaea</name>
    <name type="common">Peanut</name>
    <dbReference type="NCBI Taxonomy" id="3818"/>
    <lineage>
        <taxon>Eukaryota</taxon>
        <taxon>Viridiplantae</taxon>
        <taxon>Streptophyta</taxon>
        <taxon>Embryophyta</taxon>
        <taxon>Tracheophyta</taxon>
        <taxon>Spermatophyta</taxon>
        <taxon>Magnoliopsida</taxon>
        <taxon>eudicotyledons</taxon>
        <taxon>Gunneridae</taxon>
        <taxon>Pentapetalae</taxon>
        <taxon>rosids</taxon>
        <taxon>fabids</taxon>
        <taxon>Fabales</taxon>
        <taxon>Fabaceae</taxon>
        <taxon>Papilionoideae</taxon>
        <taxon>50 kb inversion clade</taxon>
        <taxon>dalbergioids sensu lato</taxon>
        <taxon>Dalbergieae</taxon>
        <taxon>Pterocarpus clade</taxon>
        <taxon>Arachis</taxon>
    </lineage>
</organism>
<dbReference type="AlphaFoldDB" id="A0A444X981"/>
<sequence length="218" mass="25148">MEAAYIRSYSGRLGKERNERSSNPGSAHRLGIWFSVVLNVGASGFTIRPDRSGIGGYQHCRCRGLGEGDRFFQLLSISYAAEEWRWNSQKKIRFATRWKEGSKRDEGCKSDEELDDACGGDGTNVVSDEYVSDYADVFGLSEQDIMRKVFRSEERAYDFYSKFGRCHGFGVRKGDYGKDEEGNLIRRRFFCNRAGLRDEKHLNRLDRKRGYRPETRTN</sequence>
<feature type="domain" description="FAR1" evidence="1">
    <location>
        <begin position="158"/>
        <end position="218"/>
    </location>
</feature>
<dbReference type="PANTHER" id="PTHR46328:SF33">
    <property type="entry name" value="FAR1 DNA-BINDING DOMAIN PROTEIN"/>
    <property type="match status" value="1"/>
</dbReference>
<keyword evidence="3" id="KW-1185">Reference proteome</keyword>
<protein>
    <recommendedName>
        <fullName evidence="1">FAR1 domain-containing protein</fullName>
    </recommendedName>
</protein>
<name>A0A444X981_ARAHY</name>
<comment type="caution">
    <text evidence="2">The sequence shown here is derived from an EMBL/GenBank/DDBJ whole genome shotgun (WGS) entry which is preliminary data.</text>
</comment>
<evidence type="ECO:0000313" key="2">
    <source>
        <dbReference type="EMBL" id="RYQ86246.1"/>
    </source>
</evidence>
<dbReference type="Proteomes" id="UP000289738">
    <property type="component" value="Chromosome B10"/>
</dbReference>
<dbReference type="InterPro" id="IPR004330">
    <property type="entry name" value="FAR1_DNA_bnd_dom"/>
</dbReference>
<dbReference type="Pfam" id="PF03101">
    <property type="entry name" value="FAR1"/>
    <property type="match status" value="1"/>
</dbReference>
<evidence type="ECO:0000259" key="1">
    <source>
        <dbReference type="Pfam" id="PF03101"/>
    </source>
</evidence>
<proteinExistence type="predicted"/>
<dbReference type="PANTHER" id="PTHR46328">
    <property type="entry name" value="FAR-RED IMPAIRED RESPONSIVE (FAR1) FAMILY PROTEIN-RELATED"/>
    <property type="match status" value="1"/>
</dbReference>
<gene>
    <name evidence="2" type="ORF">Ahy_B10g105930</name>
</gene>
<reference evidence="2 3" key="1">
    <citation type="submission" date="2019-01" db="EMBL/GenBank/DDBJ databases">
        <title>Sequencing of cultivated peanut Arachis hypogaea provides insights into genome evolution and oil improvement.</title>
        <authorList>
            <person name="Chen X."/>
        </authorList>
    </citation>
    <scope>NUCLEOTIDE SEQUENCE [LARGE SCALE GENOMIC DNA]</scope>
    <source>
        <strain evidence="3">cv. Fuhuasheng</strain>
        <tissue evidence="2">Leaves</tissue>
    </source>
</reference>
<accession>A0A444X981</accession>
<evidence type="ECO:0000313" key="3">
    <source>
        <dbReference type="Proteomes" id="UP000289738"/>
    </source>
</evidence>